<dbReference type="Proteomes" id="UP000321805">
    <property type="component" value="Chromosome"/>
</dbReference>
<evidence type="ECO:0000313" key="3">
    <source>
        <dbReference type="EMBL" id="QEC49799.1"/>
    </source>
</evidence>
<dbReference type="KEGG" id="bsol:FSW04_20985"/>
<dbReference type="Gene3D" id="3.40.50.620">
    <property type="entry name" value="HUPs"/>
    <property type="match status" value="2"/>
</dbReference>
<dbReference type="SUPFAM" id="SSF52402">
    <property type="entry name" value="Adenine nucleotide alpha hydrolases-like"/>
    <property type="match status" value="2"/>
</dbReference>
<dbReference type="CDD" id="cd00293">
    <property type="entry name" value="USP-like"/>
    <property type="match status" value="1"/>
</dbReference>
<dbReference type="InterPro" id="IPR006015">
    <property type="entry name" value="Universal_stress_UspA"/>
</dbReference>
<protein>
    <submittedName>
        <fullName evidence="3">Universal stress protein</fullName>
    </submittedName>
</protein>
<name>A0A5B8U9F5_9ACTN</name>
<comment type="similarity">
    <text evidence="1">Belongs to the universal stress protein A family.</text>
</comment>
<organism evidence="3 4">
    <name type="scientific">Baekduia soli</name>
    <dbReference type="NCBI Taxonomy" id="496014"/>
    <lineage>
        <taxon>Bacteria</taxon>
        <taxon>Bacillati</taxon>
        <taxon>Actinomycetota</taxon>
        <taxon>Thermoleophilia</taxon>
        <taxon>Solirubrobacterales</taxon>
        <taxon>Baekduiaceae</taxon>
        <taxon>Baekduia</taxon>
    </lineage>
</organism>
<dbReference type="InterPro" id="IPR014729">
    <property type="entry name" value="Rossmann-like_a/b/a_fold"/>
</dbReference>
<proteinExistence type="inferred from homology"/>
<feature type="domain" description="UspA" evidence="2">
    <location>
        <begin position="25"/>
        <end position="156"/>
    </location>
</feature>
<dbReference type="RefSeq" id="WP_146922164.1">
    <property type="nucleotide sequence ID" value="NZ_CP042430.1"/>
</dbReference>
<accession>A0A5B8U9F5</accession>
<evidence type="ECO:0000259" key="2">
    <source>
        <dbReference type="Pfam" id="PF00582"/>
    </source>
</evidence>
<dbReference type="Pfam" id="PF00582">
    <property type="entry name" value="Usp"/>
    <property type="match status" value="2"/>
</dbReference>
<sequence length="324" mass="32813">MIGGCPPPGPGRTFGIHRPKEITEMYEHVIAGFDGHDGGRDAIVLAAALKPGRITIVSAYGPATSMSPLATNAFWEALHDEATKNLEAARAAIGVDAELLAVSDTSPARALHESAESAGADLIVLGSAHHGRLGRMVLGDVGRSVVHGAPCPVAIAPRRFRDTSWTPGRIAVGYDGGPEAGQALEAATGLARSLGAELLIVTAWTPTTMAATYAALPGVTEIAAEDEANAQKILDEAVAGAGVPAEGRLVAGAPGPALAKAADEVDLVVVGSRGWGSARRVLSGSTSDYLVHHATTPVVVIPRPAAAEEATTAPTGPRAGAVTP</sequence>
<evidence type="ECO:0000256" key="1">
    <source>
        <dbReference type="ARBA" id="ARBA00008791"/>
    </source>
</evidence>
<dbReference type="PRINTS" id="PR01438">
    <property type="entry name" value="UNVRSLSTRESS"/>
</dbReference>
<keyword evidence="4" id="KW-1185">Reference proteome</keyword>
<dbReference type="AlphaFoldDB" id="A0A5B8U9F5"/>
<evidence type="ECO:0000313" key="4">
    <source>
        <dbReference type="Proteomes" id="UP000321805"/>
    </source>
</evidence>
<dbReference type="OrthoDB" id="5242641at2"/>
<reference evidence="3 4" key="1">
    <citation type="journal article" date="2018" name="J. Microbiol.">
        <title>Baekduia soli gen. nov., sp. nov., a novel bacterium isolated from the soil of Baekdu Mountain and proposal of a novel family name, Baekduiaceae fam. nov.</title>
        <authorList>
            <person name="An D.S."/>
            <person name="Siddiqi M.Z."/>
            <person name="Kim K.H."/>
            <person name="Yu H.S."/>
            <person name="Im W.T."/>
        </authorList>
    </citation>
    <scope>NUCLEOTIDE SEQUENCE [LARGE SCALE GENOMIC DNA]</scope>
    <source>
        <strain evidence="3 4">BR7-21</strain>
    </source>
</reference>
<dbReference type="EMBL" id="CP042430">
    <property type="protein sequence ID" value="QEC49799.1"/>
    <property type="molecule type" value="Genomic_DNA"/>
</dbReference>
<dbReference type="CDD" id="cd23659">
    <property type="entry name" value="USP_At3g01520-like"/>
    <property type="match status" value="1"/>
</dbReference>
<dbReference type="PANTHER" id="PTHR46268">
    <property type="entry name" value="STRESS RESPONSE PROTEIN NHAX"/>
    <property type="match status" value="1"/>
</dbReference>
<dbReference type="InterPro" id="IPR006016">
    <property type="entry name" value="UspA"/>
</dbReference>
<dbReference type="PANTHER" id="PTHR46268:SF6">
    <property type="entry name" value="UNIVERSAL STRESS PROTEIN UP12"/>
    <property type="match status" value="1"/>
</dbReference>
<gene>
    <name evidence="3" type="ORF">FSW04_20985</name>
</gene>
<feature type="domain" description="UspA" evidence="2">
    <location>
        <begin position="169"/>
        <end position="302"/>
    </location>
</feature>